<sequence length="337" mass="37994">MKKLMIITLGTGRGVENGVANSIAATNPDKVIFLITQASQAMPEKVKEAFCTLCRKEDMPTYHAQKVQDAEDPEDAYQTTLEAFQLAKQWGYTPENISLDFTSGTKAMSVGASLAGFFSACKSMVYVGGKKRDVTGRVEKGREKVRVITPNEILADYNQRLAKQMFNIYQFDAGLNILRRIQQRIVRNDLSELEIVFQAYERWDKFDHRQALKLFDSHALSRDVRQMVGKNKGFVAQMVNAIGRKTPPDIVPEILVDLLANAARRAEEGKFDDAVARLYRLTELLVQYRLQEGINISSKGLKTSEIDVTLLPEHLQPTYDALRRDGKIKIGLKDAFI</sequence>
<dbReference type="NCBIfam" id="TIGR02710">
    <property type="entry name" value="TIGR02710 family CRISPR-associated CARF protein"/>
    <property type="match status" value="1"/>
</dbReference>
<dbReference type="Proteomes" id="UP000649604">
    <property type="component" value="Unassembled WGS sequence"/>
</dbReference>
<name>A0A9D5JXD4_9BACT</name>
<accession>A0A9D5JXD4</accession>
<dbReference type="InterPro" id="IPR054008">
    <property type="entry name" value="Csm6_6H"/>
</dbReference>
<dbReference type="EMBL" id="WJJP01000481">
    <property type="protein sequence ID" value="MBD3325850.1"/>
    <property type="molecule type" value="Genomic_DNA"/>
</dbReference>
<dbReference type="InterPro" id="IPR014082">
    <property type="entry name" value="CRISPR-assoc_prot_Cas02710"/>
</dbReference>
<evidence type="ECO:0000313" key="3">
    <source>
        <dbReference type="Proteomes" id="UP000649604"/>
    </source>
</evidence>
<protein>
    <submittedName>
        <fullName evidence="2">TIGR02710 family CRISPR-associated protein</fullName>
    </submittedName>
</protein>
<dbReference type="Pfam" id="PF09670">
    <property type="entry name" value="Cas_Cas02710"/>
    <property type="match status" value="1"/>
</dbReference>
<evidence type="ECO:0000313" key="2">
    <source>
        <dbReference type="EMBL" id="MBD3325850.1"/>
    </source>
</evidence>
<dbReference type="Gene3D" id="3.40.50.10770">
    <property type="entry name" value="Hypothetical protein VC1899 like domain (Restriction endonuclease-like)"/>
    <property type="match status" value="1"/>
</dbReference>
<feature type="domain" description="Csm6 6H" evidence="1">
    <location>
        <begin position="154"/>
        <end position="222"/>
    </location>
</feature>
<proteinExistence type="predicted"/>
<dbReference type="Pfam" id="PF22205">
    <property type="entry name" value="Csm6_6H"/>
    <property type="match status" value="1"/>
</dbReference>
<reference evidence="2" key="1">
    <citation type="submission" date="2019-11" db="EMBL/GenBank/DDBJ databases">
        <title>Microbial mats filling the niche in hypersaline microbial mats.</title>
        <authorList>
            <person name="Wong H.L."/>
            <person name="Macleod F.I."/>
            <person name="White R.A. III"/>
            <person name="Burns B.P."/>
        </authorList>
    </citation>
    <scope>NUCLEOTIDE SEQUENCE</scope>
    <source>
        <strain evidence="2">Rbin_158</strain>
    </source>
</reference>
<evidence type="ECO:0000259" key="1">
    <source>
        <dbReference type="Pfam" id="PF22205"/>
    </source>
</evidence>
<comment type="caution">
    <text evidence="2">The sequence shown here is derived from an EMBL/GenBank/DDBJ whole genome shotgun (WGS) entry which is preliminary data.</text>
</comment>
<organism evidence="2 3">
    <name type="scientific">candidate division KSB3 bacterium</name>
    <dbReference type="NCBI Taxonomy" id="2044937"/>
    <lineage>
        <taxon>Bacteria</taxon>
        <taxon>candidate division KSB3</taxon>
    </lineage>
</organism>
<feature type="non-terminal residue" evidence="2">
    <location>
        <position position="337"/>
    </location>
</feature>
<dbReference type="AlphaFoldDB" id="A0A9D5JXD4"/>
<gene>
    <name evidence="2" type="ORF">GF339_14790</name>
</gene>